<dbReference type="FunFam" id="3.30.160.60:FF:000439">
    <property type="entry name" value="Zinc finger RNA-binding protein 2"/>
    <property type="match status" value="1"/>
</dbReference>
<dbReference type="GO" id="GO:0008270">
    <property type="term" value="F:zinc ion binding"/>
    <property type="evidence" value="ECO:0007669"/>
    <property type="project" value="UniProtKB-KW"/>
</dbReference>
<dbReference type="SUPFAM" id="SSF57667">
    <property type="entry name" value="beta-beta-alpha zinc fingers"/>
    <property type="match status" value="3"/>
</dbReference>
<dbReference type="OrthoDB" id="8898434at2759"/>
<evidence type="ECO:0000256" key="3">
    <source>
        <dbReference type="ARBA" id="ARBA00022833"/>
    </source>
</evidence>
<dbReference type="Gene3D" id="3.30.460.10">
    <property type="entry name" value="Beta Polymerase, domain 2"/>
    <property type="match status" value="1"/>
</dbReference>
<evidence type="ECO:0000256" key="4">
    <source>
        <dbReference type="SAM" id="MobiDB-lite"/>
    </source>
</evidence>
<feature type="region of interest" description="Disordered" evidence="4">
    <location>
        <begin position="379"/>
        <end position="399"/>
    </location>
</feature>
<comment type="caution">
    <text evidence="6">The sequence shown here is derived from an EMBL/GenBank/DDBJ whole genome shotgun (WGS) entry which is preliminary data.</text>
</comment>
<dbReference type="GO" id="GO:0003725">
    <property type="term" value="F:double-stranded RNA binding"/>
    <property type="evidence" value="ECO:0007669"/>
    <property type="project" value="TreeGrafter"/>
</dbReference>
<keyword evidence="2" id="KW-0863">Zinc-finger</keyword>
<dbReference type="InterPro" id="IPR022755">
    <property type="entry name" value="Znf_C2H2_jaz"/>
</dbReference>
<reference evidence="6 7" key="1">
    <citation type="submission" date="2020-04" db="EMBL/GenBank/DDBJ databases">
        <authorList>
            <person name="Alioto T."/>
            <person name="Alioto T."/>
            <person name="Gomez Garrido J."/>
        </authorList>
    </citation>
    <scope>NUCLEOTIDE SEQUENCE [LARGE SCALE GENOMIC DNA]</scope>
</reference>
<dbReference type="InterPro" id="IPR036236">
    <property type="entry name" value="Znf_C2H2_sf"/>
</dbReference>
<dbReference type="FunFam" id="3.30.160.60:FF:000153">
    <property type="entry name" value="Zinc finger RNA-binding protein 2"/>
    <property type="match status" value="1"/>
</dbReference>
<dbReference type="SMART" id="SM00355">
    <property type="entry name" value="ZnF_C2H2"/>
    <property type="match status" value="3"/>
</dbReference>
<feature type="compositionally biased region" description="Basic and acidic residues" evidence="4">
    <location>
        <begin position="389"/>
        <end position="399"/>
    </location>
</feature>
<feature type="domain" description="DZF" evidence="5">
    <location>
        <begin position="532"/>
        <end position="672"/>
    </location>
</feature>
<dbReference type="InterPro" id="IPR006561">
    <property type="entry name" value="DZF_dom"/>
</dbReference>
<dbReference type="Proteomes" id="UP000494165">
    <property type="component" value="Unassembled WGS sequence"/>
</dbReference>
<dbReference type="PANTHER" id="PTHR45762">
    <property type="entry name" value="ZINC FINGER RNA-BINDING PROTEIN"/>
    <property type="match status" value="1"/>
</dbReference>
<dbReference type="InterPro" id="IPR013087">
    <property type="entry name" value="Znf_C2H2_type"/>
</dbReference>
<dbReference type="PROSITE" id="PS51703">
    <property type="entry name" value="DZF"/>
    <property type="match status" value="1"/>
</dbReference>
<dbReference type="FunFam" id="3.30.160.60:FF:000210">
    <property type="entry name" value="Zinc finger RNA-binding protein 2"/>
    <property type="match status" value="1"/>
</dbReference>
<dbReference type="AlphaFoldDB" id="A0A8S1CFH8"/>
<dbReference type="Pfam" id="PF12171">
    <property type="entry name" value="zf-C2H2_jaz"/>
    <property type="match status" value="1"/>
</dbReference>
<dbReference type="Pfam" id="PF12874">
    <property type="entry name" value="zf-met"/>
    <property type="match status" value="2"/>
</dbReference>
<dbReference type="SMART" id="SM00451">
    <property type="entry name" value="ZnF_U1"/>
    <property type="match status" value="3"/>
</dbReference>
<dbReference type="InterPro" id="IPR003604">
    <property type="entry name" value="Matrin/U1-like-C_Znf_C2H2"/>
</dbReference>
<feature type="region of interest" description="Disordered" evidence="4">
    <location>
        <begin position="136"/>
        <end position="161"/>
    </location>
</feature>
<keyword evidence="7" id="KW-1185">Reference proteome</keyword>
<dbReference type="GO" id="GO:0071011">
    <property type="term" value="C:precatalytic spliceosome"/>
    <property type="evidence" value="ECO:0007669"/>
    <property type="project" value="TreeGrafter"/>
</dbReference>
<dbReference type="EMBL" id="CADEPI010000042">
    <property type="protein sequence ID" value="CAB3369065.1"/>
    <property type="molecule type" value="Genomic_DNA"/>
</dbReference>
<gene>
    <name evidence="6" type="ORF">CLODIP_2_CD02549</name>
</gene>
<evidence type="ECO:0000313" key="6">
    <source>
        <dbReference type="EMBL" id="CAB3369065.1"/>
    </source>
</evidence>
<evidence type="ECO:0000256" key="1">
    <source>
        <dbReference type="ARBA" id="ARBA00022723"/>
    </source>
</evidence>
<name>A0A8S1CFH8_9INSE</name>
<accession>A0A8S1CFH8</accession>
<sequence>MATNNYFGFTHGGTQYGTTGAAAYQAAAAASQTGYAVTPASGAPTTYQTQRAATTGYESAYQAATTHTAPGTYVAGGTAAAGTTYDYGYGRPAQSTAPAYDGSKTYYQQPAVAATASGTYSGTETHYQAAAKPAFSTPSSSYNVTTRQVTPTTTPKATNAYSNAGYNNQGAGNYAAGYAAPAQPNNAGYDTALYNAATMYVQQQTQAQAKPPTGVANTWQYKKGNLGGQAGKLNKPKQPPKPQQLHYCDVCKISCAGPQTYREHLEGQKHKKKEAALKAGTGTATRGGNALRCELCDVTCTGSDAYAAHIRGVKHQKVVKLHTKLGKPIPSNEPLVMGTKPGTATATASSALKPAGTTGQVSSGVKKPSTVPKINFTAAGVAKEEEEDTSKSEDSKIEEKEIQPVGQDYIEEIRNDEGKVVSFNCKLCECRFNDPNAKEMHMKGRRHRLQYKKKVNPDLVVDIKPSLRQRKLQEEKMRRQHLRDEYFRRRDEERLMVEEEERIFWEERRRYEEEMEWFWRQGRDHRGPPMRPPFIPGGPPPHMMFFPPQMRRPDSSDDRHMTAKHQEIYPTEEELQAVQRIVSHTEKALKQVSDQLVDAQGPVDVAAAPAPAVDVVKTEIKSEKPEDATTVKKEDGRDGSMFSFHRSKEECAQNTRTLKGVMRSCCVLTNPL</sequence>
<feature type="compositionally biased region" description="Low complexity" evidence="4">
    <location>
        <begin position="143"/>
        <end position="161"/>
    </location>
</feature>
<dbReference type="InterPro" id="IPR043519">
    <property type="entry name" value="NT_sf"/>
</dbReference>
<dbReference type="PROSITE" id="PS00028">
    <property type="entry name" value="ZINC_FINGER_C2H2_1"/>
    <property type="match status" value="1"/>
</dbReference>
<dbReference type="Gene3D" id="3.30.160.60">
    <property type="entry name" value="Classic Zinc Finger"/>
    <property type="match status" value="3"/>
</dbReference>
<protein>
    <recommendedName>
        <fullName evidence="5">DZF domain-containing protein</fullName>
    </recommendedName>
</protein>
<keyword evidence="3" id="KW-0862">Zinc</keyword>
<evidence type="ECO:0000313" key="7">
    <source>
        <dbReference type="Proteomes" id="UP000494165"/>
    </source>
</evidence>
<evidence type="ECO:0000259" key="5">
    <source>
        <dbReference type="PROSITE" id="PS51703"/>
    </source>
</evidence>
<evidence type="ECO:0000256" key="2">
    <source>
        <dbReference type="ARBA" id="ARBA00022771"/>
    </source>
</evidence>
<dbReference type="PANTHER" id="PTHR45762:SF3">
    <property type="entry name" value="ZINC-FINGER PROTEIN AT 72D, ISOFORM B"/>
    <property type="match status" value="1"/>
</dbReference>
<dbReference type="GO" id="GO:0003727">
    <property type="term" value="F:single-stranded RNA binding"/>
    <property type="evidence" value="ECO:0007669"/>
    <property type="project" value="TreeGrafter"/>
</dbReference>
<proteinExistence type="predicted"/>
<keyword evidence="1" id="KW-0479">Metal-binding</keyword>
<organism evidence="6 7">
    <name type="scientific">Cloeon dipterum</name>
    <dbReference type="NCBI Taxonomy" id="197152"/>
    <lineage>
        <taxon>Eukaryota</taxon>
        <taxon>Metazoa</taxon>
        <taxon>Ecdysozoa</taxon>
        <taxon>Arthropoda</taxon>
        <taxon>Hexapoda</taxon>
        <taxon>Insecta</taxon>
        <taxon>Pterygota</taxon>
        <taxon>Palaeoptera</taxon>
        <taxon>Ephemeroptera</taxon>
        <taxon>Pisciforma</taxon>
        <taxon>Baetidae</taxon>
        <taxon>Cloeon</taxon>
    </lineage>
</organism>